<gene>
    <name evidence="9" type="ORF">D7V94_07715</name>
</gene>
<dbReference type="InterPro" id="IPR024934">
    <property type="entry name" value="Rubredoxin-like_dom"/>
</dbReference>
<proteinExistence type="inferred from homology"/>
<evidence type="ECO:0000259" key="8">
    <source>
        <dbReference type="PROSITE" id="PS50903"/>
    </source>
</evidence>
<keyword evidence="10" id="KW-1185">Reference proteome</keyword>
<dbReference type="InterPro" id="IPR050526">
    <property type="entry name" value="Rubredoxin_ET"/>
</dbReference>
<keyword evidence="4 6" id="KW-0249">Electron transport</keyword>
<evidence type="ECO:0000313" key="10">
    <source>
        <dbReference type="Proteomes" id="UP000280696"/>
    </source>
</evidence>
<dbReference type="GO" id="GO:0005506">
    <property type="term" value="F:iron ion binding"/>
    <property type="evidence" value="ECO:0007669"/>
    <property type="project" value="InterPro"/>
</dbReference>
<name>A0A3A9AKH6_9FIRM</name>
<evidence type="ECO:0000256" key="6">
    <source>
        <dbReference type="PIRNR" id="PIRNR000071"/>
    </source>
</evidence>
<feature type="domain" description="Rubredoxin-like" evidence="8">
    <location>
        <begin position="1"/>
        <end position="52"/>
    </location>
</feature>
<dbReference type="PROSITE" id="PS00202">
    <property type="entry name" value="RUBREDOXIN"/>
    <property type="match status" value="1"/>
</dbReference>
<dbReference type="EMBL" id="RAYQ01000006">
    <property type="protein sequence ID" value="RKI91962.1"/>
    <property type="molecule type" value="Genomic_DNA"/>
</dbReference>
<keyword evidence="2 6" id="KW-0813">Transport</keyword>
<comment type="cofactor">
    <cofactor evidence="6 7">
        <name>Fe(3+)</name>
        <dbReference type="ChEBI" id="CHEBI:29034"/>
    </cofactor>
    <text evidence="6 7">Binds 1 Fe(3+) ion per subunit.</text>
</comment>
<evidence type="ECO:0000256" key="1">
    <source>
        <dbReference type="ARBA" id="ARBA00005337"/>
    </source>
</evidence>
<evidence type="ECO:0000256" key="2">
    <source>
        <dbReference type="ARBA" id="ARBA00022448"/>
    </source>
</evidence>
<feature type="binding site" evidence="7">
    <location>
        <position position="42"/>
    </location>
    <ligand>
        <name>Fe cation</name>
        <dbReference type="ChEBI" id="CHEBI:24875"/>
    </ligand>
</feature>
<organism evidence="9 10">
    <name type="scientific">Parablautia intestinalis</name>
    <dbReference type="NCBI Taxonomy" id="2320100"/>
    <lineage>
        <taxon>Bacteria</taxon>
        <taxon>Bacillati</taxon>
        <taxon>Bacillota</taxon>
        <taxon>Clostridia</taxon>
        <taxon>Lachnospirales</taxon>
        <taxon>Lachnospiraceae</taxon>
        <taxon>Parablautia</taxon>
    </lineage>
</organism>
<dbReference type="RefSeq" id="WP_120468473.1">
    <property type="nucleotide sequence ID" value="NZ_CATAJS010000018.1"/>
</dbReference>
<comment type="caution">
    <text evidence="9">The sequence shown here is derived from an EMBL/GenBank/DDBJ whole genome shotgun (WGS) entry which is preliminary data.</text>
</comment>
<feature type="binding site" evidence="7">
    <location>
        <position position="39"/>
    </location>
    <ligand>
        <name>Fe cation</name>
        <dbReference type="ChEBI" id="CHEBI:24875"/>
    </ligand>
</feature>
<dbReference type="PRINTS" id="PR00163">
    <property type="entry name" value="RUBREDOXIN"/>
</dbReference>
<keyword evidence="5 6" id="KW-0408">Iron</keyword>
<dbReference type="PROSITE" id="PS50903">
    <property type="entry name" value="RUBREDOXIN_LIKE"/>
    <property type="match status" value="1"/>
</dbReference>
<dbReference type="PANTHER" id="PTHR47627">
    <property type="entry name" value="RUBREDOXIN"/>
    <property type="match status" value="1"/>
</dbReference>
<dbReference type="SUPFAM" id="SSF57802">
    <property type="entry name" value="Rubredoxin-like"/>
    <property type="match status" value="1"/>
</dbReference>
<comment type="similarity">
    <text evidence="1 6">Belongs to the rubredoxin family.</text>
</comment>
<dbReference type="Proteomes" id="UP000280696">
    <property type="component" value="Unassembled WGS sequence"/>
</dbReference>
<dbReference type="GO" id="GO:0009055">
    <property type="term" value="F:electron transfer activity"/>
    <property type="evidence" value="ECO:0007669"/>
    <property type="project" value="InterPro"/>
</dbReference>
<dbReference type="InterPro" id="IPR024922">
    <property type="entry name" value="Rubredoxin"/>
</dbReference>
<accession>A0A3A9AKH6</accession>
<dbReference type="FunFam" id="2.20.28.10:FF:000001">
    <property type="entry name" value="Rubredoxin"/>
    <property type="match status" value="1"/>
</dbReference>
<evidence type="ECO:0000313" key="9">
    <source>
        <dbReference type="EMBL" id="RKI91962.1"/>
    </source>
</evidence>
<feature type="binding site" evidence="7">
    <location>
        <position position="9"/>
    </location>
    <ligand>
        <name>Fe cation</name>
        <dbReference type="ChEBI" id="CHEBI:24875"/>
    </ligand>
</feature>
<dbReference type="InterPro" id="IPR024935">
    <property type="entry name" value="Rubredoxin_dom"/>
</dbReference>
<dbReference type="Gene3D" id="2.20.28.10">
    <property type="match status" value="1"/>
</dbReference>
<dbReference type="CDD" id="cd00730">
    <property type="entry name" value="rubredoxin"/>
    <property type="match status" value="1"/>
</dbReference>
<dbReference type="PIRSF" id="PIRSF000071">
    <property type="entry name" value="Rubredoxin"/>
    <property type="match status" value="1"/>
</dbReference>
<dbReference type="InterPro" id="IPR018527">
    <property type="entry name" value="Rubredoxin_Fe_BS"/>
</dbReference>
<keyword evidence="3 6" id="KW-0479">Metal-binding</keyword>
<dbReference type="GO" id="GO:0043448">
    <property type="term" value="P:alkane catabolic process"/>
    <property type="evidence" value="ECO:0007669"/>
    <property type="project" value="TreeGrafter"/>
</dbReference>
<evidence type="ECO:0000256" key="3">
    <source>
        <dbReference type="ARBA" id="ARBA00022723"/>
    </source>
</evidence>
<dbReference type="Pfam" id="PF00301">
    <property type="entry name" value="Rubredoxin"/>
    <property type="match status" value="1"/>
</dbReference>
<dbReference type="PANTHER" id="PTHR47627:SF1">
    <property type="entry name" value="RUBREDOXIN-1-RELATED"/>
    <property type="match status" value="1"/>
</dbReference>
<dbReference type="OrthoDB" id="9758182at2"/>
<evidence type="ECO:0000256" key="5">
    <source>
        <dbReference type="ARBA" id="ARBA00023004"/>
    </source>
</evidence>
<dbReference type="AlphaFoldDB" id="A0A3A9AKH6"/>
<evidence type="ECO:0000256" key="4">
    <source>
        <dbReference type="ARBA" id="ARBA00022982"/>
    </source>
</evidence>
<sequence length="57" mass="6321">MQKYFCNPCGYTYDPEKGDPEHGIAPGTAFADLPADWVCPVCGVSKDMFQPCIDNYN</sequence>
<feature type="binding site" evidence="7">
    <location>
        <position position="6"/>
    </location>
    <ligand>
        <name>Fe cation</name>
        <dbReference type="ChEBI" id="CHEBI:24875"/>
    </ligand>
</feature>
<protein>
    <recommendedName>
        <fullName evidence="6">Rubredoxin</fullName>
    </recommendedName>
</protein>
<reference evidence="9 10" key="1">
    <citation type="submission" date="2018-09" db="EMBL/GenBank/DDBJ databases">
        <title>Murine metabolic-syndrome-specific gut microbial biobank.</title>
        <authorList>
            <person name="Liu C."/>
        </authorList>
    </citation>
    <scope>NUCLEOTIDE SEQUENCE [LARGE SCALE GENOMIC DNA]</scope>
    <source>
        <strain evidence="9 10">0.1xD8-82</strain>
    </source>
</reference>
<evidence type="ECO:0000256" key="7">
    <source>
        <dbReference type="PIRSR" id="PIRSR000071-1"/>
    </source>
</evidence>
<dbReference type="NCBIfam" id="NF045768">
    <property type="entry name" value="RubredRD"/>
    <property type="match status" value="1"/>
</dbReference>